<dbReference type="Pfam" id="PF00672">
    <property type="entry name" value="HAMP"/>
    <property type="match status" value="1"/>
</dbReference>
<evidence type="ECO:0000259" key="6">
    <source>
        <dbReference type="PROSITE" id="PS50885"/>
    </source>
</evidence>
<feature type="domain" description="HAMP" evidence="6">
    <location>
        <begin position="209"/>
        <end position="262"/>
    </location>
</feature>
<keyword evidence="1 3" id="KW-0807">Transducer</keyword>
<gene>
    <name evidence="7" type="ORF">PQU94_08710</name>
</gene>
<dbReference type="Gene3D" id="1.10.287.950">
    <property type="entry name" value="Methyl-accepting chemotaxis protein"/>
    <property type="match status" value="1"/>
</dbReference>
<dbReference type="PANTHER" id="PTHR32089:SF112">
    <property type="entry name" value="LYSOZYME-LIKE PROTEIN-RELATED"/>
    <property type="match status" value="1"/>
</dbReference>
<proteinExistence type="inferred from homology"/>
<protein>
    <submittedName>
        <fullName evidence="7">MCP four helix bundle domain-containing protein</fullName>
    </submittedName>
</protein>
<evidence type="ECO:0000259" key="5">
    <source>
        <dbReference type="PROSITE" id="PS50111"/>
    </source>
</evidence>
<comment type="similarity">
    <text evidence="2">Belongs to the methyl-accepting chemotaxis (MCP) protein family.</text>
</comment>
<dbReference type="SUPFAM" id="SSF58104">
    <property type="entry name" value="Methyl-accepting chemotaxis protein (MCP) signaling domain"/>
    <property type="match status" value="1"/>
</dbReference>
<feature type="domain" description="Methyl-accepting transducer" evidence="5">
    <location>
        <begin position="303"/>
        <end position="539"/>
    </location>
</feature>
<dbReference type="InterPro" id="IPR047347">
    <property type="entry name" value="YvaQ-like_sensor"/>
</dbReference>
<dbReference type="InterPro" id="IPR024478">
    <property type="entry name" value="HlyB_4HB_MCP"/>
</dbReference>
<dbReference type="CDD" id="cd19411">
    <property type="entry name" value="MCP2201-like_sensor"/>
    <property type="match status" value="1"/>
</dbReference>
<dbReference type="SMART" id="SM00304">
    <property type="entry name" value="HAMP"/>
    <property type="match status" value="1"/>
</dbReference>
<accession>A0ABT5IFX3</accession>
<feature type="transmembrane region" description="Helical" evidence="4">
    <location>
        <begin position="188"/>
        <end position="208"/>
    </location>
</feature>
<dbReference type="EMBL" id="JAQQKW010000004">
    <property type="protein sequence ID" value="MDC7694361.1"/>
    <property type="molecule type" value="Genomic_DNA"/>
</dbReference>
<sequence length="559" mass="58849">MSLSLKNMLLGLIGLLAIAVIGEGFIGIRELGETNHDTRELANNWLPSVDVVNAINTNTSDLRIAEGSHILSTSPEELARAETNFETVVQTLTLNEARYEKLISSAEEQGLYAHFKAQLGQYLKLHDALFALSRKNENGAASELFRGEMKQDFDGLSDTLAKLITLNREGADKSRRESQATFDQARTVMLGAIAAGLVLVLIAGWVIITKVTSPLASLTNSMQKISDGDLATEVLHTKESNEIGLIARTLLVFRDVLGEAKRLREETETLRVRAEEVRKEAMLKLADDFERSVGVIVSMVSSAATEMQAAATQLTATATETSHQSTAVSAAAEEAGTNVTSVASAAEELGASVGEIGRQVSTSAAISQKAVEEADRAGSVISELNTMADSIGGVVDLIAGLAGQTNLLALNATIESARAGEAGRGFAVVASEVKALAGQTTRATTEISEKIAQIQAATERAAQTFQGVAETIRTINSTNSAIACAVEQQSAATSEIVKAVAQASLGAQEVTANIIGVAEGTEQTGAAASQVLASSSELAQQSERLHHEMETFLISVRAA</sequence>
<evidence type="ECO:0000256" key="4">
    <source>
        <dbReference type="SAM" id="Phobius"/>
    </source>
</evidence>
<dbReference type="CDD" id="cd06225">
    <property type="entry name" value="HAMP"/>
    <property type="match status" value="1"/>
</dbReference>
<keyword evidence="4" id="KW-0472">Membrane</keyword>
<dbReference type="InterPro" id="IPR003660">
    <property type="entry name" value="HAMP_dom"/>
</dbReference>
<keyword evidence="8" id="KW-1185">Reference proteome</keyword>
<dbReference type="InterPro" id="IPR004089">
    <property type="entry name" value="MCPsignal_dom"/>
</dbReference>
<evidence type="ECO:0000256" key="3">
    <source>
        <dbReference type="PROSITE-ProRule" id="PRU00284"/>
    </source>
</evidence>
<dbReference type="Pfam" id="PF00015">
    <property type="entry name" value="MCPsignal"/>
    <property type="match status" value="1"/>
</dbReference>
<dbReference type="Gene3D" id="6.10.340.10">
    <property type="match status" value="1"/>
</dbReference>
<keyword evidence="4" id="KW-0812">Transmembrane</keyword>
<dbReference type="SUPFAM" id="SSF158472">
    <property type="entry name" value="HAMP domain-like"/>
    <property type="match status" value="1"/>
</dbReference>
<dbReference type="SMART" id="SM00283">
    <property type="entry name" value="MA"/>
    <property type="match status" value="1"/>
</dbReference>
<dbReference type="Proteomes" id="UP001216595">
    <property type="component" value="Unassembled WGS sequence"/>
</dbReference>
<dbReference type="Pfam" id="PF12729">
    <property type="entry name" value="4HB_MCP_1"/>
    <property type="match status" value="1"/>
</dbReference>
<comment type="caution">
    <text evidence="7">The sequence shown here is derived from an EMBL/GenBank/DDBJ whole genome shotgun (WGS) entry which is preliminary data.</text>
</comment>
<evidence type="ECO:0000313" key="7">
    <source>
        <dbReference type="EMBL" id="MDC7694361.1"/>
    </source>
</evidence>
<evidence type="ECO:0000313" key="8">
    <source>
        <dbReference type="Proteomes" id="UP001216595"/>
    </source>
</evidence>
<keyword evidence="4" id="KW-1133">Transmembrane helix</keyword>
<organism evidence="7 8">
    <name type="scientific">Asticcacaulis currens</name>
    <dbReference type="NCBI Taxonomy" id="2984210"/>
    <lineage>
        <taxon>Bacteria</taxon>
        <taxon>Pseudomonadati</taxon>
        <taxon>Pseudomonadota</taxon>
        <taxon>Alphaproteobacteria</taxon>
        <taxon>Caulobacterales</taxon>
        <taxon>Caulobacteraceae</taxon>
        <taxon>Asticcacaulis</taxon>
    </lineage>
</organism>
<evidence type="ECO:0000256" key="1">
    <source>
        <dbReference type="ARBA" id="ARBA00023224"/>
    </source>
</evidence>
<dbReference type="PROSITE" id="PS50111">
    <property type="entry name" value="CHEMOTAXIS_TRANSDUC_2"/>
    <property type="match status" value="1"/>
</dbReference>
<dbReference type="PANTHER" id="PTHR32089">
    <property type="entry name" value="METHYL-ACCEPTING CHEMOTAXIS PROTEIN MCPB"/>
    <property type="match status" value="1"/>
</dbReference>
<evidence type="ECO:0000256" key="2">
    <source>
        <dbReference type="ARBA" id="ARBA00029447"/>
    </source>
</evidence>
<dbReference type="RefSeq" id="WP_272741072.1">
    <property type="nucleotide sequence ID" value="NZ_JAQQKW010000004.1"/>
</dbReference>
<dbReference type="PROSITE" id="PS50885">
    <property type="entry name" value="HAMP"/>
    <property type="match status" value="1"/>
</dbReference>
<name>A0ABT5IFX3_9CAUL</name>
<reference evidence="7 8" key="1">
    <citation type="submission" date="2023-01" db="EMBL/GenBank/DDBJ databases">
        <title>Novel species of the genus Asticcacaulis isolated from rivers.</title>
        <authorList>
            <person name="Lu H."/>
        </authorList>
    </citation>
    <scope>NUCLEOTIDE SEQUENCE [LARGE SCALE GENOMIC DNA]</scope>
    <source>
        <strain evidence="7 8">DXS10W</strain>
    </source>
</reference>